<protein>
    <submittedName>
        <fullName evidence="7">Hydroxyglutarate oxidase</fullName>
    </submittedName>
</protein>
<dbReference type="RefSeq" id="WP_043058833.1">
    <property type="nucleotide sequence ID" value="NZ_LXEY01000022.1"/>
</dbReference>
<dbReference type="Gene3D" id="3.30.9.10">
    <property type="entry name" value="D-Amino Acid Oxidase, subunit A, domain 2"/>
    <property type="match status" value="1"/>
</dbReference>
<sequence>MAQDRARTFGVIGAGIIGLAVARELLHQFPDASVTVFDKAPKVAAHQTGHNSGVVHAGLYYEPGSLKARLCRRGVALLSDYARSRNLPYEACGKLVVALHPDEHDRLRTIYQRAMANGVPDVELIGPERIRQLEPNAVGTLALHSPHTAITDFAAVTRALADEVRTAGGQVRLNTHVIDISLSDHGSTVTTTHPNDAGPCTEEFDYLVSCAGLQSDRIAQLAGGATYPKIVPFFGQYSQLEPAYRQILRGLVYPVPDPAYPFLGVHLTKRVDGEMLVGPNAFLSCGRENYTGWRIDAADTLDVVRSQSFWKFAGRNIRTALREFAGVVSRKRFVSGATAYVPKLAAASSKLIPRGIRAQAMDAHGHLVDDFVIEHLRRATFLRNAPSPGATSSLAIAEHIVATLTDAHNL</sequence>
<keyword evidence="2" id="KW-0285">Flavoprotein</keyword>
<dbReference type="Gene3D" id="3.50.50.60">
    <property type="entry name" value="FAD/NAD(P)-binding domain"/>
    <property type="match status" value="1"/>
</dbReference>
<organism evidence="7 8">
    <name type="scientific">Enteractinococcus helveticum</name>
    <dbReference type="NCBI Taxonomy" id="1837282"/>
    <lineage>
        <taxon>Bacteria</taxon>
        <taxon>Bacillati</taxon>
        <taxon>Actinomycetota</taxon>
        <taxon>Actinomycetes</taxon>
        <taxon>Micrococcales</taxon>
        <taxon>Micrococcaceae</taxon>
    </lineage>
</organism>
<evidence type="ECO:0000256" key="4">
    <source>
        <dbReference type="ARBA" id="ARBA00023002"/>
    </source>
</evidence>
<keyword evidence="8" id="KW-1185">Reference proteome</keyword>
<reference evidence="7 8" key="1">
    <citation type="submission" date="2016-04" db="EMBL/GenBank/DDBJ databases">
        <title>First whole genome shotgun sequence of the bacterium Enteractinococcus sp. strain UASWS1574.</title>
        <authorList>
            <person name="Crovadore J."/>
            <person name="Chablais R."/>
            <person name="Lefort F."/>
        </authorList>
    </citation>
    <scope>NUCLEOTIDE SEQUENCE [LARGE SCALE GENOMIC DNA]</scope>
    <source>
        <strain evidence="7 8">UASWS1574</strain>
    </source>
</reference>
<comment type="cofactor">
    <cofactor evidence="1">
        <name>FAD</name>
        <dbReference type="ChEBI" id="CHEBI:57692"/>
    </cofactor>
</comment>
<gene>
    <name evidence="7" type="ORF">A6F49_15065</name>
</gene>
<evidence type="ECO:0000256" key="1">
    <source>
        <dbReference type="ARBA" id="ARBA00001974"/>
    </source>
</evidence>
<dbReference type="OrthoDB" id="9801699at2"/>
<dbReference type="STRING" id="1837282.A6F49_15065"/>
<evidence type="ECO:0000313" key="7">
    <source>
        <dbReference type="EMBL" id="OAV59201.1"/>
    </source>
</evidence>
<dbReference type="Pfam" id="PF01266">
    <property type="entry name" value="DAO"/>
    <property type="match status" value="1"/>
</dbReference>
<evidence type="ECO:0000256" key="5">
    <source>
        <dbReference type="ARBA" id="ARBA00037941"/>
    </source>
</evidence>
<dbReference type="PANTHER" id="PTHR43104:SF2">
    <property type="entry name" value="L-2-HYDROXYGLUTARATE DEHYDROGENASE, MITOCHONDRIAL"/>
    <property type="match status" value="1"/>
</dbReference>
<accession>A0A1B7LVX8</accession>
<evidence type="ECO:0000256" key="2">
    <source>
        <dbReference type="ARBA" id="ARBA00022630"/>
    </source>
</evidence>
<evidence type="ECO:0000313" key="8">
    <source>
        <dbReference type="Proteomes" id="UP000078292"/>
    </source>
</evidence>
<proteinExistence type="inferred from homology"/>
<dbReference type="AlphaFoldDB" id="A0A1B7LVX8"/>
<dbReference type="InterPro" id="IPR006076">
    <property type="entry name" value="FAD-dep_OxRdtase"/>
</dbReference>
<dbReference type="Proteomes" id="UP000078292">
    <property type="component" value="Unassembled WGS sequence"/>
</dbReference>
<evidence type="ECO:0000259" key="6">
    <source>
        <dbReference type="Pfam" id="PF01266"/>
    </source>
</evidence>
<dbReference type="EMBL" id="LXEY01000022">
    <property type="protein sequence ID" value="OAV59201.1"/>
    <property type="molecule type" value="Genomic_DNA"/>
</dbReference>
<keyword evidence="3" id="KW-0274">FAD</keyword>
<dbReference type="PANTHER" id="PTHR43104">
    <property type="entry name" value="L-2-HYDROXYGLUTARATE DEHYDROGENASE, MITOCHONDRIAL"/>
    <property type="match status" value="1"/>
</dbReference>
<dbReference type="GO" id="GO:0047545">
    <property type="term" value="F:(S)-2-hydroxyglutarate dehydrogenase activity"/>
    <property type="evidence" value="ECO:0007669"/>
    <property type="project" value="TreeGrafter"/>
</dbReference>
<keyword evidence="4" id="KW-0560">Oxidoreductase</keyword>
<name>A0A1B7LVX8_9MICC</name>
<dbReference type="NCBIfam" id="NF008726">
    <property type="entry name" value="PRK11728.1"/>
    <property type="match status" value="1"/>
</dbReference>
<evidence type="ECO:0000256" key="3">
    <source>
        <dbReference type="ARBA" id="ARBA00022827"/>
    </source>
</evidence>
<feature type="domain" description="FAD dependent oxidoreductase" evidence="6">
    <location>
        <begin position="11"/>
        <end position="401"/>
    </location>
</feature>
<dbReference type="SUPFAM" id="SSF51905">
    <property type="entry name" value="FAD/NAD(P)-binding domain"/>
    <property type="match status" value="1"/>
</dbReference>
<comment type="caution">
    <text evidence="7">The sequence shown here is derived from an EMBL/GenBank/DDBJ whole genome shotgun (WGS) entry which is preliminary data.</text>
</comment>
<dbReference type="InterPro" id="IPR036188">
    <property type="entry name" value="FAD/NAD-bd_sf"/>
</dbReference>
<comment type="similarity">
    <text evidence="5">Belongs to the L2HGDH family.</text>
</comment>